<protein>
    <submittedName>
        <fullName evidence="2">Alpha/beta hydrolase family protein</fullName>
    </submittedName>
</protein>
<reference evidence="3" key="1">
    <citation type="journal article" date="2019" name="Int. J. Syst. Evol. Microbiol.">
        <title>The Global Catalogue of Microorganisms (GCM) 10K type strain sequencing project: providing services to taxonomists for standard genome sequencing and annotation.</title>
        <authorList>
            <consortium name="The Broad Institute Genomics Platform"/>
            <consortium name="The Broad Institute Genome Sequencing Center for Infectious Disease"/>
            <person name="Wu L."/>
            <person name="Ma J."/>
        </authorList>
    </citation>
    <scope>NUCLEOTIDE SEQUENCE [LARGE SCALE GENOMIC DNA]</scope>
    <source>
        <strain evidence="3">JCM 17066</strain>
    </source>
</reference>
<dbReference type="GO" id="GO:0016787">
    <property type="term" value="F:hydrolase activity"/>
    <property type="evidence" value="ECO:0007669"/>
    <property type="project" value="UniProtKB-KW"/>
</dbReference>
<dbReference type="RefSeq" id="WP_378995871.1">
    <property type="nucleotide sequence ID" value="NZ_JBHSMT010000009.1"/>
</dbReference>
<sequence length="315" mass="33866">MAGETALQAGMKTMTVHGKEPMPVALFYPTRAQARVMTVGPFAPFVAFNGAPELPVKGLILLSHGTGGSQLAHHNLARQLAQNGYLVAAPQHPGDNWEDRSLASSATYFAERPRQLSRLLDAVLADSQWRGQIPAGRIGALGFSAGGFSVLALAGGIADRQRALRHCAETDDDSLFCRLGGDSANAADATAVIDFDLLDPRVRAVFAMAPIGVVFAPESLARIKLPLKLVTAAKDEVLTPKYHGDWLRARLPQAEFEQVPNAGHFAFMAQPTMPLMSDAGDPGDNPPGFDRPAYLLRLERQVVEFFDKNFGELPA</sequence>
<dbReference type="Gene3D" id="3.40.50.1820">
    <property type="entry name" value="alpha/beta hydrolase"/>
    <property type="match status" value="1"/>
</dbReference>
<dbReference type="EMBL" id="JBHSMT010000009">
    <property type="protein sequence ID" value="MFC5473430.1"/>
    <property type="molecule type" value="Genomic_DNA"/>
</dbReference>
<evidence type="ECO:0000256" key="1">
    <source>
        <dbReference type="ARBA" id="ARBA00022801"/>
    </source>
</evidence>
<keyword evidence="1 2" id="KW-0378">Hydrolase</keyword>
<comment type="caution">
    <text evidence="2">The sequence shown here is derived from an EMBL/GenBank/DDBJ whole genome shotgun (WGS) entry which is preliminary data.</text>
</comment>
<evidence type="ECO:0000313" key="3">
    <source>
        <dbReference type="Proteomes" id="UP001596045"/>
    </source>
</evidence>
<organism evidence="2 3">
    <name type="scientific">Paraherbaspirillum soli</name>
    <dbReference type="NCBI Taxonomy" id="631222"/>
    <lineage>
        <taxon>Bacteria</taxon>
        <taxon>Pseudomonadati</taxon>
        <taxon>Pseudomonadota</taxon>
        <taxon>Betaproteobacteria</taxon>
        <taxon>Burkholderiales</taxon>
        <taxon>Oxalobacteraceae</taxon>
        <taxon>Paraherbaspirillum</taxon>
    </lineage>
</organism>
<name>A0ABW0M5I8_9BURK</name>
<gene>
    <name evidence="2" type="ORF">ACFPM8_05610</name>
</gene>
<dbReference type="PIRSF" id="PIRSF031982">
    <property type="entry name" value="UCP031982_abhydr"/>
    <property type="match status" value="1"/>
</dbReference>
<evidence type="ECO:0000313" key="2">
    <source>
        <dbReference type="EMBL" id="MFC5473430.1"/>
    </source>
</evidence>
<dbReference type="InterPro" id="IPR029058">
    <property type="entry name" value="AB_hydrolase_fold"/>
</dbReference>
<accession>A0ABW0M5I8</accession>
<dbReference type="PANTHER" id="PTHR22946">
    <property type="entry name" value="DIENELACTONE HYDROLASE DOMAIN-CONTAINING PROTEIN-RELATED"/>
    <property type="match status" value="1"/>
</dbReference>
<dbReference type="PANTHER" id="PTHR22946:SF9">
    <property type="entry name" value="POLYKETIDE TRANSFERASE AF380"/>
    <property type="match status" value="1"/>
</dbReference>
<dbReference type="InterPro" id="IPR016986">
    <property type="entry name" value="UCP031982_abhydr"/>
</dbReference>
<keyword evidence="3" id="KW-1185">Reference proteome</keyword>
<dbReference type="Proteomes" id="UP001596045">
    <property type="component" value="Unassembled WGS sequence"/>
</dbReference>
<dbReference type="InterPro" id="IPR050261">
    <property type="entry name" value="FrsA_esterase"/>
</dbReference>
<proteinExistence type="predicted"/>
<dbReference type="SUPFAM" id="SSF53474">
    <property type="entry name" value="alpha/beta-Hydrolases"/>
    <property type="match status" value="1"/>
</dbReference>